<accession>A0A7W3JPS7</accession>
<sequence length="375" mass="40215">MKRRILVDLLGYTGARGGTETYVRNLMVRLPTLMPDVEFVALTNAVGAEEVGSFFPGQLRTLAWVGSSSSSWALGEVLGANRAARREGVDLVWAPANFGPIWRGTKRVTSIHDVIYHQVRGSLRERVSRSVTSWLMNRSARSSDAIVTISKATRTAVMTHLGIESDRISVVLNGSSEPPANADANSTLGPLGIDTQRKIVLSTGNRMPHKNFEGLLRAVATIAPGERPLTVIPGSHDDDPLRPLVETLGLEQDVILPGWVTSDQLEALYTVCDVYACPSLVEGFGLPIVDALRRGCAVVANDVAVLREVGGEVVVYADATNPTDFGMVISGALDPLADTERARAIEWASRFTWDASAAGTAAVLDAQLSGRKGNM</sequence>
<reference evidence="5 6" key="1">
    <citation type="submission" date="2020-07" db="EMBL/GenBank/DDBJ databases">
        <title>Sequencing the genomes of 1000 actinobacteria strains.</title>
        <authorList>
            <person name="Klenk H.-P."/>
        </authorList>
    </citation>
    <scope>NUCLEOTIDE SEQUENCE [LARGE SCALE GENOMIC DNA]</scope>
    <source>
        <strain evidence="5 6">DSM 27576</strain>
    </source>
</reference>
<evidence type="ECO:0000259" key="4">
    <source>
        <dbReference type="Pfam" id="PF13439"/>
    </source>
</evidence>
<evidence type="ECO:0000256" key="1">
    <source>
        <dbReference type="ARBA" id="ARBA00022676"/>
    </source>
</evidence>
<gene>
    <name evidence="5" type="ORF">FHX48_001736</name>
</gene>
<comment type="caution">
    <text evidence="5">The sequence shown here is derived from an EMBL/GenBank/DDBJ whole genome shotgun (WGS) entry which is preliminary data.</text>
</comment>
<organism evidence="5 6">
    <name type="scientific">Microbacterium halimionae</name>
    <dbReference type="NCBI Taxonomy" id="1526413"/>
    <lineage>
        <taxon>Bacteria</taxon>
        <taxon>Bacillati</taxon>
        <taxon>Actinomycetota</taxon>
        <taxon>Actinomycetes</taxon>
        <taxon>Micrococcales</taxon>
        <taxon>Microbacteriaceae</taxon>
        <taxon>Microbacterium</taxon>
    </lineage>
</organism>
<feature type="domain" description="Glycosyltransferase subfamily 4-like N-terminal" evidence="4">
    <location>
        <begin position="17"/>
        <end position="174"/>
    </location>
</feature>
<name>A0A7W3JPS7_9MICO</name>
<dbReference type="InterPro" id="IPR001296">
    <property type="entry name" value="Glyco_trans_1"/>
</dbReference>
<dbReference type="EMBL" id="JACGWY010000002">
    <property type="protein sequence ID" value="MBA8816663.1"/>
    <property type="molecule type" value="Genomic_DNA"/>
</dbReference>
<dbReference type="Proteomes" id="UP000526083">
    <property type="component" value="Unassembled WGS sequence"/>
</dbReference>
<dbReference type="RefSeq" id="WP_167046962.1">
    <property type="nucleotide sequence ID" value="NZ_JAAOZB010000001.1"/>
</dbReference>
<feature type="domain" description="Glycosyl transferase family 1" evidence="3">
    <location>
        <begin position="191"/>
        <end position="312"/>
    </location>
</feature>
<dbReference type="GO" id="GO:0009103">
    <property type="term" value="P:lipopolysaccharide biosynthetic process"/>
    <property type="evidence" value="ECO:0007669"/>
    <property type="project" value="TreeGrafter"/>
</dbReference>
<dbReference type="Pfam" id="PF00534">
    <property type="entry name" value="Glycos_transf_1"/>
    <property type="match status" value="1"/>
</dbReference>
<keyword evidence="2 5" id="KW-0808">Transferase</keyword>
<keyword evidence="1" id="KW-0328">Glycosyltransferase</keyword>
<dbReference type="Pfam" id="PF13439">
    <property type="entry name" value="Glyco_transf_4"/>
    <property type="match status" value="1"/>
</dbReference>
<dbReference type="SUPFAM" id="SSF53756">
    <property type="entry name" value="UDP-Glycosyltransferase/glycogen phosphorylase"/>
    <property type="match status" value="1"/>
</dbReference>
<dbReference type="PANTHER" id="PTHR46401:SF2">
    <property type="entry name" value="GLYCOSYLTRANSFERASE WBBK-RELATED"/>
    <property type="match status" value="1"/>
</dbReference>
<dbReference type="Gene3D" id="3.40.50.2000">
    <property type="entry name" value="Glycogen Phosphorylase B"/>
    <property type="match status" value="2"/>
</dbReference>
<dbReference type="InterPro" id="IPR028098">
    <property type="entry name" value="Glyco_trans_4-like_N"/>
</dbReference>
<evidence type="ECO:0000313" key="6">
    <source>
        <dbReference type="Proteomes" id="UP000526083"/>
    </source>
</evidence>
<evidence type="ECO:0000259" key="3">
    <source>
        <dbReference type="Pfam" id="PF00534"/>
    </source>
</evidence>
<protein>
    <submittedName>
        <fullName evidence="5">Glycosyltransferase involved in cell wall biosynthesis</fullName>
    </submittedName>
</protein>
<evidence type="ECO:0000313" key="5">
    <source>
        <dbReference type="EMBL" id="MBA8816663.1"/>
    </source>
</evidence>
<dbReference type="GO" id="GO:0016757">
    <property type="term" value="F:glycosyltransferase activity"/>
    <property type="evidence" value="ECO:0007669"/>
    <property type="project" value="UniProtKB-KW"/>
</dbReference>
<dbReference type="AlphaFoldDB" id="A0A7W3JPS7"/>
<keyword evidence="6" id="KW-1185">Reference proteome</keyword>
<dbReference type="PANTHER" id="PTHR46401">
    <property type="entry name" value="GLYCOSYLTRANSFERASE WBBK-RELATED"/>
    <property type="match status" value="1"/>
</dbReference>
<evidence type="ECO:0000256" key="2">
    <source>
        <dbReference type="ARBA" id="ARBA00022679"/>
    </source>
</evidence>
<dbReference type="CDD" id="cd03809">
    <property type="entry name" value="GT4_MtfB-like"/>
    <property type="match status" value="1"/>
</dbReference>
<proteinExistence type="predicted"/>